<dbReference type="GO" id="GO:0006886">
    <property type="term" value="P:intracellular protein transport"/>
    <property type="evidence" value="ECO:0007669"/>
    <property type="project" value="InterPro"/>
</dbReference>
<proteinExistence type="predicted"/>
<accession>A0A0B7IPI1</accession>
<dbReference type="PANTHER" id="PTHR30612">
    <property type="entry name" value="SECA INNER MEMBRANE COMPONENT OF SEC PROTEIN SECRETION SYSTEM"/>
    <property type="match status" value="1"/>
</dbReference>
<evidence type="ECO:0000313" key="6">
    <source>
        <dbReference type="EMBL" id="CEN51903.1"/>
    </source>
</evidence>
<evidence type="ECO:0000256" key="2">
    <source>
        <dbReference type="ARBA" id="ARBA00022927"/>
    </source>
</evidence>
<dbReference type="GO" id="GO:0005886">
    <property type="term" value="C:plasma membrane"/>
    <property type="evidence" value="ECO:0007669"/>
    <property type="project" value="TreeGrafter"/>
</dbReference>
<gene>
    <name evidence="6" type="ORF">CCAN11_2370019</name>
</gene>
<protein>
    <recommendedName>
        <fullName evidence="5">SecA family profile domain-containing protein</fullName>
    </recommendedName>
</protein>
<dbReference type="PROSITE" id="PS51196">
    <property type="entry name" value="SECA_MOTOR_DEAD"/>
    <property type="match status" value="1"/>
</dbReference>
<dbReference type="GO" id="GO:0005829">
    <property type="term" value="C:cytosol"/>
    <property type="evidence" value="ECO:0007669"/>
    <property type="project" value="TreeGrafter"/>
</dbReference>
<feature type="coiled-coil region" evidence="4">
    <location>
        <begin position="53"/>
        <end position="80"/>
    </location>
</feature>
<keyword evidence="1" id="KW-1003">Cell membrane</keyword>
<dbReference type="AlphaFoldDB" id="A0A0B7IPI1"/>
<organism evidence="6 7">
    <name type="scientific">Capnocytophaga canimorsus</name>
    <dbReference type="NCBI Taxonomy" id="28188"/>
    <lineage>
        <taxon>Bacteria</taxon>
        <taxon>Pseudomonadati</taxon>
        <taxon>Bacteroidota</taxon>
        <taxon>Flavobacteriia</taxon>
        <taxon>Flavobacteriales</taxon>
        <taxon>Flavobacteriaceae</taxon>
        <taxon>Capnocytophaga</taxon>
    </lineage>
</organism>
<evidence type="ECO:0000259" key="5">
    <source>
        <dbReference type="PROSITE" id="PS51196"/>
    </source>
</evidence>
<feature type="domain" description="SecA family profile" evidence="5">
    <location>
        <begin position="5"/>
        <end position="190"/>
    </location>
</feature>
<dbReference type="GO" id="GO:0043952">
    <property type="term" value="P:protein transport by the Sec complex"/>
    <property type="evidence" value="ECO:0007669"/>
    <property type="project" value="TreeGrafter"/>
</dbReference>
<evidence type="ECO:0000256" key="4">
    <source>
        <dbReference type="SAM" id="Coils"/>
    </source>
</evidence>
<keyword evidence="4" id="KW-0175">Coiled coil</keyword>
<keyword evidence="2" id="KW-0813">Transport</keyword>
<evidence type="ECO:0000256" key="1">
    <source>
        <dbReference type="ARBA" id="ARBA00022475"/>
    </source>
</evidence>
<dbReference type="Gene3D" id="3.40.50.300">
    <property type="entry name" value="P-loop containing nucleotide triphosphate hydrolases"/>
    <property type="match status" value="1"/>
</dbReference>
<dbReference type="GO" id="GO:0031522">
    <property type="term" value="C:cell envelope Sec protein transport complex"/>
    <property type="evidence" value="ECO:0007669"/>
    <property type="project" value="TreeGrafter"/>
</dbReference>
<reference evidence="7" key="1">
    <citation type="submission" date="2015-01" db="EMBL/GenBank/DDBJ databases">
        <authorList>
            <person name="MANFREDI Pablo"/>
        </authorList>
    </citation>
    <scope>NUCLEOTIDE SEQUENCE [LARGE SCALE GENOMIC DNA]</scope>
    <source>
        <strain evidence="7">Cc11</strain>
    </source>
</reference>
<dbReference type="InterPro" id="IPR011115">
    <property type="entry name" value="SecA_DEAD"/>
</dbReference>
<evidence type="ECO:0000256" key="3">
    <source>
        <dbReference type="ARBA" id="ARBA00023010"/>
    </source>
</evidence>
<dbReference type="PANTHER" id="PTHR30612:SF0">
    <property type="entry name" value="CHLOROPLAST PROTEIN-TRANSPORTING ATPASE"/>
    <property type="match status" value="1"/>
</dbReference>
<keyword evidence="3" id="KW-0811">Translocation</keyword>
<evidence type="ECO:0000313" key="7">
    <source>
        <dbReference type="Proteomes" id="UP000039370"/>
    </source>
</evidence>
<dbReference type="GO" id="GO:0017038">
    <property type="term" value="P:protein import"/>
    <property type="evidence" value="ECO:0007669"/>
    <property type="project" value="InterPro"/>
</dbReference>
<keyword evidence="2" id="KW-0653">Protein transport</keyword>
<dbReference type="InterPro" id="IPR014018">
    <property type="entry name" value="SecA_motor_DEAD"/>
</dbReference>
<name>A0A0B7IPI1_9FLAO</name>
<sequence>MSIVNSLIKIFVGDKAKKDIKAIEPIVAKIKTYAADLEKVSNDELRAKTIEFKQRIGQARAKWDEKIADLQQQADQTEDIDKKEDFYTEIDKLNVEAYEVSEKTLNELLAEAFAVMKETARRFSQNETIEVTATPFDRELSATKTYVSLQGDKAIWKNSWDAAGKAVTWDMVHYDVQLIGGIALHQGQNC</sequence>
<dbReference type="GO" id="GO:0006605">
    <property type="term" value="P:protein targeting"/>
    <property type="evidence" value="ECO:0007669"/>
    <property type="project" value="InterPro"/>
</dbReference>
<dbReference type="InterPro" id="IPR027417">
    <property type="entry name" value="P-loop_NTPase"/>
</dbReference>
<dbReference type="Proteomes" id="UP000039370">
    <property type="component" value="Unassembled WGS sequence"/>
</dbReference>
<dbReference type="EMBL" id="CDOK01000154">
    <property type="protein sequence ID" value="CEN51903.1"/>
    <property type="molecule type" value="Genomic_DNA"/>
</dbReference>
<dbReference type="Pfam" id="PF07517">
    <property type="entry name" value="SecA_DEAD"/>
    <property type="match status" value="1"/>
</dbReference>
<dbReference type="InterPro" id="IPR000185">
    <property type="entry name" value="SecA"/>
</dbReference>
<keyword evidence="1" id="KW-0472">Membrane</keyword>
<dbReference type="GO" id="GO:0005524">
    <property type="term" value="F:ATP binding"/>
    <property type="evidence" value="ECO:0007669"/>
    <property type="project" value="InterPro"/>
</dbReference>